<evidence type="ECO:0000256" key="2">
    <source>
        <dbReference type="ARBA" id="ARBA00022692"/>
    </source>
</evidence>
<keyword evidence="4 5" id="KW-0472">Membrane</keyword>
<gene>
    <name evidence="7" type="ORF">SAMN04488529_106105</name>
</gene>
<evidence type="ECO:0000313" key="7">
    <source>
        <dbReference type="EMBL" id="SDP49908.1"/>
    </source>
</evidence>
<feature type="transmembrane region" description="Helical" evidence="5">
    <location>
        <begin position="23"/>
        <end position="48"/>
    </location>
</feature>
<accession>A0A1H0T8J1</accession>
<sequence>MINSKEISKLTFPKVGLRTIKSAISVFLCLVIFPEIPFFACLTAVICLQDTVANSVKTGIHRGGGTILGGFIGVIFLLFCRLISSTVPTTMLSKLLIYIIISLGIIVVIYCCNLLNQPGAINVSCIVFLAVTTAHAYEEPVYYAVDRIVQTLFGILISILVNKYITPPKEKTN</sequence>
<proteinExistence type="predicted"/>
<feature type="domain" description="Integral membrane bound transporter" evidence="6">
    <location>
        <begin position="27"/>
        <end position="161"/>
    </location>
</feature>
<protein>
    <submittedName>
        <fullName evidence="7">Fusaric acid resistance protein-like</fullName>
    </submittedName>
</protein>
<feature type="transmembrane region" description="Helical" evidence="5">
    <location>
        <begin position="95"/>
        <end position="112"/>
    </location>
</feature>
<dbReference type="AlphaFoldDB" id="A0A1H0T8J1"/>
<keyword evidence="3 5" id="KW-1133">Transmembrane helix</keyword>
<dbReference type="InterPro" id="IPR049453">
    <property type="entry name" value="Memb_transporter_dom"/>
</dbReference>
<reference evidence="7 8" key="1">
    <citation type="submission" date="2016-10" db="EMBL/GenBank/DDBJ databases">
        <authorList>
            <person name="de Groot N.N."/>
        </authorList>
    </citation>
    <scope>NUCLEOTIDE SEQUENCE [LARGE SCALE GENOMIC DNA]</scope>
    <source>
        <strain evidence="7 8">DSM 12272</strain>
    </source>
</reference>
<dbReference type="GO" id="GO:0016020">
    <property type="term" value="C:membrane"/>
    <property type="evidence" value="ECO:0007669"/>
    <property type="project" value="UniProtKB-SubCell"/>
</dbReference>
<organism evidence="7 8">
    <name type="scientific">Clostridium gasigenes</name>
    <dbReference type="NCBI Taxonomy" id="94869"/>
    <lineage>
        <taxon>Bacteria</taxon>
        <taxon>Bacillati</taxon>
        <taxon>Bacillota</taxon>
        <taxon>Clostridia</taxon>
        <taxon>Eubacteriales</taxon>
        <taxon>Clostridiaceae</taxon>
        <taxon>Clostridium</taxon>
    </lineage>
</organism>
<dbReference type="STRING" id="94869.SAMN04488529_106105"/>
<feature type="transmembrane region" description="Helical" evidence="5">
    <location>
        <begin position="60"/>
        <end position="83"/>
    </location>
</feature>
<dbReference type="Proteomes" id="UP000198597">
    <property type="component" value="Unassembled WGS sequence"/>
</dbReference>
<evidence type="ECO:0000313" key="8">
    <source>
        <dbReference type="Proteomes" id="UP000198597"/>
    </source>
</evidence>
<comment type="subcellular location">
    <subcellularLocation>
        <location evidence="1">Membrane</location>
        <topology evidence="1">Multi-pass membrane protein</topology>
    </subcellularLocation>
</comment>
<dbReference type="Pfam" id="PF13515">
    <property type="entry name" value="FUSC_2"/>
    <property type="match status" value="1"/>
</dbReference>
<dbReference type="GeneID" id="65309002"/>
<evidence type="ECO:0000256" key="5">
    <source>
        <dbReference type="SAM" id="Phobius"/>
    </source>
</evidence>
<feature type="transmembrane region" description="Helical" evidence="5">
    <location>
        <begin position="148"/>
        <end position="165"/>
    </location>
</feature>
<evidence type="ECO:0000256" key="4">
    <source>
        <dbReference type="ARBA" id="ARBA00023136"/>
    </source>
</evidence>
<keyword evidence="8" id="KW-1185">Reference proteome</keyword>
<evidence type="ECO:0000256" key="1">
    <source>
        <dbReference type="ARBA" id="ARBA00004141"/>
    </source>
</evidence>
<dbReference type="RefSeq" id="WP_207713933.1">
    <property type="nucleotide sequence ID" value="NZ_CP071376.1"/>
</dbReference>
<keyword evidence="2 5" id="KW-0812">Transmembrane</keyword>
<evidence type="ECO:0000256" key="3">
    <source>
        <dbReference type="ARBA" id="ARBA00022989"/>
    </source>
</evidence>
<name>A0A1H0T8J1_9CLOT</name>
<evidence type="ECO:0000259" key="6">
    <source>
        <dbReference type="Pfam" id="PF13515"/>
    </source>
</evidence>
<dbReference type="EMBL" id="FNJM01000006">
    <property type="protein sequence ID" value="SDP49908.1"/>
    <property type="molecule type" value="Genomic_DNA"/>
</dbReference>